<dbReference type="InterPro" id="IPR016166">
    <property type="entry name" value="FAD-bd_PCMH"/>
</dbReference>
<name>A0A846YCI9_9NOCA</name>
<evidence type="ECO:0000256" key="1">
    <source>
        <dbReference type="ARBA" id="ARBA00001974"/>
    </source>
</evidence>
<keyword evidence="8" id="KW-1185">Reference proteome</keyword>
<dbReference type="Gene3D" id="3.30.465.10">
    <property type="match status" value="1"/>
</dbReference>
<dbReference type="AlphaFoldDB" id="A0A846YCI9"/>
<sequence length="449" mass="46929">MDSALRQLTASLPAGVVTSHRETLEKYRNDHIFDPAAGRPVAAARPQNIEQVQTCVRWAARHATPIVTRGAGTGLAGGARAVDGCLVLSTEKMKAVTIDSRSRVAHVEPGALNGEVKQAAAAAGLFYPPDPGSYRISSIGGNIATNAGGLCCVKYGVTSNYVLGLSVVLADGRLVRLGGPTVKNVAGLPLTQLFVGSEGVLGIIVGATLRLIVPPPDPSTVVATFPTVSAAGRAVVGSGSTSRPSMMELLDNRTINLVEDFRRAGLDRSAAAMLIAQFDNSAEAAAFETVARASEGIEVHRTDDPAEGEMFVEIRRATGPAVERLGPFLAEDIAVPIEALPDALRRIEDLAAELSLDIPVVAHAGDGNLHPAIMYRPADRSSTARAHSAFRRIAEIALSLDGTITGEHGIGRTKRPLLRQQLGDDVMNLTALIKNALDPGGLLNPGVAI</sequence>
<dbReference type="InterPro" id="IPR051914">
    <property type="entry name" value="FAD-linked_OxidoTrans_Type4"/>
</dbReference>
<dbReference type="GO" id="GO:0071949">
    <property type="term" value="F:FAD binding"/>
    <property type="evidence" value="ECO:0007669"/>
    <property type="project" value="InterPro"/>
</dbReference>
<evidence type="ECO:0000256" key="5">
    <source>
        <dbReference type="ARBA" id="ARBA00023002"/>
    </source>
</evidence>
<comment type="caution">
    <text evidence="7">The sequence shown here is derived from an EMBL/GenBank/DDBJ whole genome shotgun (WGS) entry which is preliminary data.</text>
</comment>
<evidence type="ECO:0000259" key="6">
    <source>
        <dbReference type="PROSITE" id="PS51387"/>
    </source>
</evidence>
<dbReference type="PROSITE" id="PS51387">
    <property type="entry name" value="FAD_PCMH"/>
    <property type="match status" value="1"/>
</dbReference>
<evidence type="ECO:0000313" key="7">
    <source>
        <dbReference type="EMBL" id="NKY57316.1"/>
    </source>
</evidence>
<dbReference type="FunFam" id="3.30.70.2740:FF:000001">
    <property type="entry name" value="D-lactate dehydrogenase mitochondrial"/>
    <property type="match status" value="1"/>
</dbReference>
<dbReference type="Pfam" id="PF02913">
    <property type="entry name" value="FAD-oxidase_C"/>
    <property type="match status" value="1"/>
</dbReference>
<dbReference type="InterPro" id="IPR016171">
    <property type="entry name" value="Vanillyl_alc_oxidase_C-sub2"/>
</dbReference>
<dbReference type="InterPro" id="IPR016169">
    <property type="entry name" value="FAD-bd_PCMH_sub2"/>
</dbReference>
<organism evidence="7 8">
    <name type="scientific">Nocardia flavorosea</name>
    <dbReference type="NCBI Taxonomy" id="53429"/>
    <lineage>
        <taxon>Bacteria</taxon>
        <taxon>Bacillati</taxon>
        <taxon>Actinomycetota</taxon>
        <taxon>Actinomycetes</taxon>
        <taxon>Mycobacteriales</taxon>
        <taxon>Nocardiaceae</taxon>
        <taxon>Nocardia</taxon>
    </lineage>
</organism>
<dbReference type="InterPro" id="IPR016164">
    <property type="entry name" value="FAD-linked_Oxase-like_C"/>
</dbReference>
<protein>
    <submittedName>
        <fullName evidence="7">FAD-binding protein</fullName>
    </submittedName>
</protein>
<dbReference type="InterPro" id="IPR004113">
    <property type="entry name" value="FAD-bd_oxidored_4_C"/>
</dbReference>
<evidence type="ECO:0000313" key="8">
    <source>
        <dbReference type="Proteomes" id="UP000570678"/>
    </source>
</evidence>
<comment type="cofactor">
    <cofactor evidence="1">
        <name>FAD</name>
        <dbReference type="ChEBI" id="CHEBI:57692"/>
    </cofactor>
</comment>
<dbReference type="PANTHER" id="PTHR42934:SF2">
    <property type="entry name" value="GLYCOLATE OXIDASE SUBUNIT GLCD"/>
    <property type="match status" value="1"/>
</dbReference>
<keyword evidence="5" id="KW-0560">Oxidoreductase</keyword>
<evidence type="ECO:0000256" key="2">
    <source>
        <dbReference type="ARBA" id="ARBA00008000"/>
    </source>
</evidence>
<dbReference type="Pfam" id="PF01565">
    <property type="entry name" value="FAD_binding_4"/>
    <property type="match status" value="1"/>
</dbReference>
<evidence type="ECO:0000256" key="3">
    <source>
        <dbReference type="ARBA" id="ARBA00022630"/>
    </source>
</evidence>
<evidence type="ECO:0000256" key="4">
    <source>
        <dbReference type="ARBA" id="ARBA00022827"/>
    </source>
</evidence>
<proteinExistence type="inferred from homology"/>
<dbReference type="Gene3D" id="1.10.45.10">
    <property type="entry name" value="Vanillyl-alcohol Oxidase, Chain A, domain 4"/>
    <property type="match status" value="1"/>
</dbReference>
<reference evidence="7 8" key="1">
    <citation type="submission" date="2020-04" db="EMBL/GenBank/DDBJ databases">
        <title>MicrobeNet Type strains.</title>
        <authorList>
            <person name="Nicholson A.C."/>
        </authorList>
    </citation>
    <scope>NUCLEOTIDE SEQUENCE [LARGE SCALE GENOMIC DNA]</scope>
    <source>
        <strain evidence="7 8">JCM 3332</strain>
    </source>
</reference>
<dbReference type="SUPFAM" id="SSF56176">
    <property type="entry name" value="FAD-binding/transporter-associated domain-like"/>
    <property type="match status" value="1"/>
</dbReference>
<dbReference type="EMBL" id="JAAXOT010000006">
    <property type="protein sequence ID" value="NKY57316.1"/>
    <property type="molecule type" value="Genomic_DNA"/>
</dbReference>
<gene>
    <name evidence="7" type="ORF">HGA15_14365</name>
</gene>
<feature type="domain" description="FAD-binding PCMH-type" evidence="6">
    <location>
        <begin position="36"/>
        <end position="214"/>
    </location>
</feature>
<dbReference type="InterPro" id="IPR006094">
    <property type="entry name" value="Oxid_FAD_bind_N"/>
</dbReference>
<dbReference type="Gene3D" id="3.30.70.2740">
    <property type="match status" value="1"/>
</dbReference>
<dbReference type="InterPro" id="IPR036318">
    <property type="entry name" value="FAD-bd_PCMH-like_sf"/>
</dbReference>
<keyword evidence="3" id="KW-0285">Flavoprotein</keyword>
<comment type="similarity">
    <text evidence="2">Belongs to the FAD-binding oxidoreductase/transferase type 4 family.</text>
</comment>
<accession>A0A846YCI9</accession>
<dbReference type="Proteomes" id="UP000570678">
    <property type="component" value="Unassembled WGS sequence"/>
</dbReference>
<keyword evidence="4" id="KW-0274">FAD</keyword>
<dbReference type="PANTHER" id="PTHR42934">
    <property type="entry name" value="GLYCOLATE OXIDASE SUBUNIT GLCD"/>
    <property type="match status" value="1"/>
</dbReference>
<dbReference type="SUPFAM" id="SSF55103">
    <property type="entry name" value="FAD-linked oxidases, C-terminal domain"/>
    <property type="match status" value="1"/>
</dbReference>
<dbReference type="GO" id="GO:0016491">
    <property type="term" value="F:oxidoreductase activity"/>
    <property type="evidence" value="ECO:0007669"/>
    <property type="project" value="UniProtKB-KW"/>
</dbReference>